<keyword evidence="2" id="KW-1133">Transmembrane helix</keyword>
<organism evidence="3 4">
    <name type="scientific">Edwardsiella piscicida</name>
    <dbReference type="NCBI Taxonomy" id="1263550"/>
    <lineage>
        <taxon>Bacteria</taxon>
        <taxon>Pseudomonadati</taxon>
        <taxon>Pseudomonadota</taxon>
        <taxon>Gammaproteobacteria</taxon>
        <taxon>Enterobacterales</taxon>
        <taxon>Hafniaceae</taxon>
        <taxon>Edwardsiella</taxon>
    </lineage>
</organism>
<dbReference type="GeneID" id="72527154"/>
<gene>
    <name evidence="3" type="ORF">PWJ79_01290</name>
</gene>
<reference evidence="3" key="1">
    <citation type="submission" date="2022-10" db="EMBL/GenBank/DDBJ databases">
        <title>Complete genome of Ep21-8.</title>
        <authorList>
            <person name="Kang Y.-R."/>
            <person name="Kim D.-H."/>
        </authorList>
    </citation>
    <scope>NUCLEOTIDE SEQUENCE</scope>
    <source>
        <strain evidence="3">Ep21-8</strain>
    </source>
</reference>
<dbReference type="RefSeq" id="WP_146203340.1">
    <property type="nucleotide sequence ID" value="NC_013508.1"/>
</dbReference>
<dbReference type="Proteomes" id="UP001223683">
    <property type="component" value="Chromosome"/>
</dbReference>
<proteinExistence type="predicted"/>
<evidence type="ECO:0000256" key="2">
    <source>
        <dbReference type="SAM" id="Phobius"/>
    </source>
</evidence>
<protein>
    <submittedName>
        <fullName evidence="3">Uncharacterized protein</fullName>
    </submittedName>
</protein>
<evidence type="ECO:0000313" key="3">
    <source>
        <dbReference type="EMBL" id="WDU91323.1"/>
    </source>
</evidence>
<sequence length="108" mass="12465">MNTNSLKNSHSSANRSILQHKYAPCHPRTEQQTTTKHHRTTTKPTPKINADTIDNKPFLMNKYSCLLFYILFYSVIKIVEIAITTSVRRASLANAAATHRQRQRQRNK</sequence>
<feature type="transmembrane region" description="Helical" evidence="2">
    <location>
        <begin position="66"/>
        <end position="83"/>
    </location>
</feature>
<name>A0AAQ3C0V6_EDWPI</name>
<accession>A0AAQ3C0V6</accession>
<dbReference type="AlphaFoldDB" id="A0AAQ3C0V6"/>
<evidence type="ECO:0000313" key="4">
    <source>
        <dbReference type="Proteomes" id="UP001223683"/>
    </source>
</evidence>
<keyword evidence="2" id="KW-0472">Membrane</keyword>
<feature type="compositionally biased region" description="Polar residues" evidence="1">
    <location>
        <begin position="1"/>
        <end position="17"/>
    </location>
</feature>
<evidence type="ECO:0000256" key="1">
    <source>
        <dbReference type="SAM" id="MobiDB-lite"/>
    </source>
</evidence>
<keyword evidence="2" id="KW-0812">Transmembrane</keyword>
<feature type="region of interest" description="Disordered" evidence="1">
    <location>
        <begin position="1"/>
        <end position="48"/>
    </location>
</feature>
<dbReference type="EMBL" id="CP118390">
    <property type="protein sequence ID" value="WDU91323.1"/>
    <property type="molecule type" value="Genomic_DNA"/>
</dbReference>